<dbReference type="Gene3D" id="1.20.120.1870">
    <property type="entry name" value="Fic/DOC protein, Fido domain"/>
    <property type="match status" value="1"/>
</dbReference>
<feature type="signal peptide" evidence="2">
    <location>
        <begin position="1"/>
        <end position="22"/>
    </location>
</feature>
<dbReference type="AlphaFoldDB" id="A0A5C3KE63"/>
<dbReference type="PROSITE" id="PS51459">
    <property type="entry name" value="FIDO"/>
    <property type="match status" value="1"/>
</dbReference>
<evidence type="ECO:0000313" key="5">
    <source>
        <dbReference type="Proteomes" id="UP000307440"/>
    </source>
</evidence>
<dbReference type="OrthoDB" id="3049701at2759"/>
<accession>A0A5C3KE63</accession>
<evidence type="ECO:0000259" key="3">
    <source>
        <dbReference type="PROSITE" id="PS51459"/>
    </source>
</evidence>
<dbReference type="InterPro" id="IPR003812">
    <property type="entry name" value="Fido"/>
</dbReference>
<proteinExistence type="predicted"/>
<feature type="chain" id="PRO_5022998623" description="Fido domain-containing protein" evidence="2">
    <location>
        <begin position="23"/>
        <end position="233"/>
    </location>
</feature>
<dbReference type="STRING" id="230819.A0A5C3KE63"/>
<dbReference type="Proteomes" id="UP000307440">
    <property type="component" value="Unassembled WGS sequence"/>
</dbReference>
<gene>
    <name evidence="4" type="ORF">FA15DRAFT_760737</name>
</gene>
<dbReference type="InterPro" id="IPR053737">
    <property type="entry name" value="Type_II_TA_Toxin"/>
</dbReference>
<reference evidence="4 5" key="1">
    <citation type="journal article" date="2019" name="Nat. Ecol. Evol.">
        <title>Megaphylogeny resolves global patterns of mushroom evolution.</title>
        <authorList>
            <person name="Varga T."/>
            <person name="Krizsan K."/>
            <person name="Foldi C."/>
            <person name="Dima B."/>
            <person name="Sanchez-Garcia M."/>
            <person name="Sanchez-Ramirez S."/>
            <person name="Szollosi G.J."/>
            <person name="Szarkandi J.G."/>
            <person name="Papp V."/>
            <person name="Albert L."/>
            <person name="Andreopoulos W."/>
            <person name="Angelini C."/>
            <person name="Antonin V."/>
            <person name="Barry K.W."/>
            <person name="Bougher N.L."/>
            <person name="Buchanan P."/>
            <person name="Buyck B."/>
            <person name="Bense V."/>
            <person name="Catcheside P."/>
            <person name="Chovatia M."/>
            <person name="Cooper J."/>
            <person name="Damon W."/>
            <person name="Desjardin D."/>
            <person name="Finy P."/>
            <person name="Geml J."/>
            <person name="Haridas S."/>
            <person name="Hughes K."/>
            <person name="Justo A."/>
            <person name="Karasinski D."/>
            <person name="Kautmanova I."/>
            <person name="Kiss B."/>
            <person name="Kocsube S."/>
            <person name="Kotiranta H."/>
            <person name="LaButti K.M."/>
            <person name="Lechner B.E."/>
            <person name="Liimatainen K."/>
            <person name="Lipzen A."/>
            <person name="Lukacs Z."/>
            <person name="Mihaltcheva S."/>
            <person name="Morgado L.N."/>
            <person name="Niskanen T."/>
            <person name="Noordeloos M.E."/>
            <person name="Ohm R.A."/>
            <person name="Ortiz-Santana B."/>
            <person name="Ovrebo C."/>
            <person name="Racz N."/>
            <person name="Riley R."/>
            <person name="Savchenko A."/>
            <person name="Shiryaev A."/>
            <person name="Soop K."/>
            <person name="Spirin V."/>
            <person name="Szebenyi C."/>
            <person name="Tomsovsky M."/>
            <person name="Tulloss R.E."/>
            <person name="Uehling J."/>
            <person name="Grigoriev I.V."/>
            <person name="Vagvolgyi C."/>
            <person name="Papp T."/>
            <person name="Martin F.M."/>
            <person name="Miettinen O."/>
            <person name="Hibbett D.S."/>
            <person name="Nagy L.G."/>
        </authorList>
    </citation>
    <scope>NUCLEOTIDE SEQUENCE [LARGE SCALE GENOMIC DNA]</scope>
    <source>
        <strain evidence="4 5">CBS 121175</strain>
    </source>
</reference>
<feature type="domain" description="Fido" evidence="3">
    <location>
        <begin position="89"/>
        <end position="233"/>
    </location>
</feature>
<feature type="region of interest" description="Disordered" evidence="1">
    <location>
        <begin position="200"/>
        <end position="233"/>
    </location>
</feature>
<feature type="region of interest" description="Disordered" evidence="1">
    <location>
        <begin position="40"/>
        <end position="59"/>
    </location>
</feature>
<evidence type="ECO:0000256" key="1">
    <source>
        <dbReference type="SAM" id="MobiDB-lite"/>
    </source>
</evidence>
<feature type="compositionally biased region" description="Low complexity" evidence="1">
    <location>
        <begin position="212"/>
        <end position="226"/>
    </location>
</feature>
<evidence type="ECO:0000256" key="2">
    <source>
        <dbReference type="SAM" id="SignalP"/>
    </source>
</evidence>
<dbReference type="EMBL" id="ML210423">
    <property type="protein sequence ID" value="TFK18182.1"/>
    <property type="molecule type" value="Genomic_DNA"/>
</dbReference>
<evidence type="ECO:0000313" key="4">
    <source>
        <dbReference type="EMBL" id="TFK18182.1"/>
    </source>
</evidence>
<dbReference type="Pfam" id="PF02661">
    <property type="entry name" value="Fic"/>
    <property type="match status" value="1"/>
</dbReference>
<organism evidence="4 5">
    <name type="scientific">Coprinopsis marcescibilis</name>
    <name type="common">Agaric fungus</name>
    <name type="synonym">Psathyrella marcescibilis</name>
    <dbReference type="NCBI Taxonomy" id="230819"/>
    <lineage>
        <taxon>Eukaryota</taxon>
        <taxon>Fungi</taxon>
        <taxon>Dikarya</taxon>
        <taxon>Basidiomycota</taxon>
        <taxon>Agaricomycotina</taxon>
        <taxon>Agaricomycetes</taxon>
        <taxon>Agaricomycetidae</taxon>
        <taxon>Agaricales</taxon>
        <taxon>Agaricineae</taxon>
        <taxon>Psathyrellaceae</taxon>
        <taxon>Coprinopsis</taxon>
    </lineage>
</organism>
<sequence>MPTLPTFSASLLLLLHAAGVLSSPSPNFVFKPHSVHLNQPLESGVSHHPGQQGSQRTKRECRFRLDMEEAKSFQSRFSRQRKSQTRIEDEPWIIIPVNFHIITANDTVEGGYVSLAIGGASAVVKPGELSSAIARPQFLAHYAPHEATGTRLATEMAYGTIMNHPFADGNKHTAFLAANEYLRELGHKPFVDAPAENIAHDASPSWRPSDELTTTSLATLSPPSSSGKSTPML</sequence>
<dbReference type="InterPro" id="IPR036597">
    <property type="entry name" value="Fido-like_dom_sf"/>
</dbReference>
<keyword evidence="5" id="KW-1185">Reference proteome</keyword>
<keyword evidence="2" id="KW-0732">Signal</keyword>
<name>A0A5C3KE63_COPMA</name>
<protein>
    <recommendedName>
        <fullName evidence="3">Fido domain-containing protein</fullName>
    </recommendedName>
</protein>
<dbReference type="SUPFAM" id="SSF140931">
    <property type="entry name" value="Fic-like"/>
    <property type="match status" value="1"/>
</dbReference>